<proteinExistence type="predicted"/>
<feature type="domain" description="Lysozyme inhibitor LprI-like N-terminal" evidence="2">
    <location>
        <begin position="26"/>
        <end position="64"/>
    </location>
</feature>
<gene>
    <name evidence="3" type="ORF">H0484_01275</name>
</gene>
<evidence type="ECO:0000313" key="3">
    <source>
        <dbReference type="EMBL" id="MCB5362387.1"/>
    </source>
</evidence>
<comment type="caution">
    <text evidence="3">The sequence shown here is derived from an EMBL/GenBank/DDBJ whole genome shotgun (WGS) entry which is preliminary data.</text>
</comment>
<organism evidence="3 4">
    <name type="scientific">Mesopusillimonas faecipullorum</name>
    <dbReference type="NCBI Taxonomy" id="2755040"/>
    <lineage>
        <taxon>Bacteria</taxon>
        <taxon>Pseudomonadati</taxon>
        <taxon>Pseudomonadota</taxon>
        <taxon>Betaproteobacteria</taxon>
        <taxon>Burkholderiales</taxon>
        <taxon>Alcaligenaceae</taxon>
        <taxon>Mesopusillimonas</taxon>
    </lineage>
</organism>
<feature type="signal peptide" evidence="1">
    <location>
        <begin position="1"/>
        <end position="20"/>
    </location>
</feature>
<keyword evidence="1" id="KW-0732">Signal</keyword>
<name>A0ABS8C967_9BURK</name>
<protein>
    <recommendedName>
        <fullName evidence="2">Lysozyme inhibitor LprI-like N-terminal domain-containing protein</fullName>
    </recommendedName>
</protein>
<keyword evidence="4" id="KW-1185">Reference proteome</keyword>
<evidence type="ECO:0000259" key="2">
    <source>
        <dbReference type="Pfam" id="PF07007"/>
    </source>
</evidence>
<dbReference type="Pfam" id="PF07007">
    <property type="entry name" value="LprI"/>
    <property type="match status" value="1"/>
</dbReference>
<evidence type="ECO:0000313" key="4">
    <source>
        <dbReference type="Proteomes" id="UP000776983"/>
    </source>
</evidence>
<feature type="chain" id="PRO_5045408126" description="Lysozyme inhibitor LprI-like N-terminal domain-containing protein" evidence="1">
    <location>
        <begin position="21"/>
        <end position="82"/>
    </location>
</feature>
<evidence type="ECO:0000256" key="1">
    <source>
        <dbReference type="SAM" id="SignalP"/>
    </source>
</evidence>
<dbReference type="Proteomes" id="UP000776983">
    <property type="component" value="Unassembled WGS sequence"/>
</dbReference>
<accession>A0ABS8C967</accession>
<dbReference type="InterPro" id="IPR009739">
    <property type="entry name" value="LprI-like_N"/>
</dbReference>
<dbReference type="RefSeq" id="WP_226952625.1">
    <property type="nucleotide sequence ID" value="NZ_JACDXW010000001.1"/>
</dbReference>
<dbReference type="EMBL" id="JACDXW010000001">
    <property type="protein sequence ID" value="MCB5362387.1"/>
    <property type="molecule type" value="Genomic_DNA"/>
</dbReference>
<reference evidence="3 4" key="1">
    <citation type="submission" date="2020-07" db="EMBL/GenBank/DDBJ databases">
        <title>Pusillimonas sp. nov., isolated from poultry manure in Taiwan.</title>
        <authorList>
            <person name="Lin S.-Y."/>
            <person name="Tang Y.-S."/>
            <person name="Young C.-C."/>
        </authorList>
    </citation>
    <scope>NUCLEOTIDE SEQUENCE [LARGE SCALE GENOMIC DNA]</scope>
    <source>
        <strain evidence="3 4">CC-YST705</strain>
    </source>
</reference>
<sequence length="82" mass="8868">MKIALLTIAAALLFPTTVFAKDRGSDPQDQATMNECAGASLKQSHKKLNDLFKHIEIRLTDDAAWRIAAQGCDASLGVRKVA</sequence>